<dbReference type="PANTHER" id="PTHR46309:SF1">
    <property type="entry name" value="PHD FINGER PROTEIN 12"/>
    <property type="match status" value="1"/>
</dbReference>
<dbReference type="PROSITE" id="PS01359">
    <property type="entry name" value="ZF_PHD_1"/>
    <property type="match status" value="1"/>
</dbReference>
<dbReference type="InterPro" id="IPR019787">
    <property type="entry name" value="Znf_PHD-finger"/>
</dbReference>
<dbReference type="GO" id="GO:0006357">
    <property type="term" value="P:regulation of transcription by RNA polymerase II"/>
    <property type="evidence" value="ECO:0000318"/>
    <property type="project" value="GO_Central"/>
</dbReference>
<keyword evidence="2 4" id="KW-0863">Zinc-finger</keyword>
<dbReference type="PANTHER" id="PTHR46309">
    <property type="entry name" value="PHD FINGER PROTEIN 12"/>
    <property type="match status" value="1"/>
</dbReference>
<dbReference type="InterPro" id="IPR001965">
    <property type="entry name" value="Znf_PHD"/>
</dbReference>
<reference evidence="7 8" key="1">
    <citation type="journal article" date="2004" name="Science">
        <title>The genome of the diatom Thalassiosira pseudonana: ecology, evolution, and metabolism.</title>
        <authorList>
            <person name="Armbrust E.V."/>
            <person name="Berges J.A."/>
            <person name="Bowler C."/>
            <person name="Green B.R."/>
            <person name="Martinez D."/>
            <person name="Putnam N.H."/>
            <person name="Zhou S."/>
            <person name="Allen A.E."/>
            <person name="Apt K.E."/>
            <person name="Bechner M."/>
            <person name="Brzezinski M.A."/>
            <person name="Chaal B.K."/>
            <person name="Chiovitti A."/>
            <person name="Davis A.K."/>
            <person name="Demarest M.S."/>
            <person name="Detter J.C."/>
            <person name="Glavina T."/>
            <person name="Goodstein D."/>
            <person name="Hadi M.Z."/>
            <person name="Hellsten U."/>
            <person name="Hildebrand M."/>
            <person name="Jenkins B.D."/>
            <person name="Jurka J."/>
            <person name="Kapitonov V.V."/>
            <person name="Kroger N."/>
            <person name="Lau W.W."/>
            <person name="Lane T.W."/>
            <person name="Larimer F.W."/>
            <person name="Lippmeier J.C."/>
            <person name="Lucas S."/>
            <person name="Medina M."/>
            <person name="Montsant A."/>
            <person name="Obornik M."/>
            <person name="Parker M.S."/>
            <person name="Palenik B."/>
            <person name="Pazour G.J."/>
            <person name="Richardson P.M."/>
            <person name="Rynearson T.A."/>
            <person name="Saito M.A."/>
            <person name="Schwartz D.C."/>
            <person name="Thamatrakoln K."/>
            <person name="Valentin K."/>
            <person name="Vardi A."/>
            <person name="Wilkerson F.P."/>
            <person name="Rokhsar D.S."/>
        </authorList>
    </citation>
    <scope>NUCLEOTIDE SEQUENCE [LARGE SCALE GENOMIC DNA]</scope>
    <source>
        <strain evidence="7 8">CCMP1335</strain>
    </source>
</reference>
<dbReference type="GO" id="GO:0005634">
    <property type="term" value="C:nucleus"/>
    <property type="evidence" value="ECO:0000318"/>
    <property type="project" value="GO_Central"/>
</dbReference>
<feature type="domain" description="PHD-type" evidence="6">
    <location>
        <begin position="67"/>
        <end position="114"/>
    </location>
</feature>
<evidence type="ECO:0000259" key="6">
    <source>
        <dbReference type="PROSITE" id="PS50016"/>
    </source>
</evidence>
<dbReference type="Gene3D" id="2.30.30.140">
    <property type="match status" value="1"/>
</dbReference>
<feature type="region of interest" description="Disordered" evidence="5">
    <location>
        <begin position="1"/>
        <end position="47"/>
    </location>
</feature>
<dbReference type="AlphaFoldDB" id="B8BWP7"/>
<dbReference type="RefSeq" id="XP_002288637.1">
    <property type="nucleotide sequence ID" value="XM_002288601.1"/>
</dbReference>
<evidence type="ECO:0000313" key="8">
    <source>
        <dbReference type="Proteomes" id="UP000001449"/>
    </source>
</evidence>
<dbReference type="HOGENOM" id="CLU_424252_0_0_1"/>
<keyword evidence="3" id="KW-0862">Zinc</keyword>
<dbReference type="SUPFAM" id="SSF57903">
    <property type="entry name" value="FYVE/PHD zinc finger"/>
    <property type="match status" value="1"/>
</dbReference>
<keyword evidence="8" id="KW-1185">Reference proteome</keyword>
<proteinExistence type="predicted"/>
<dbReference type="GO" id="GO:0008270">
    <property type="term" value="F:zinc ion binding"/>
    <property type="evidence" value="ECO:0007669"/>
    <property type="project" value="UniProtKB-KW"/>
</dbReference>
<protein>
    <recommendedName>
        <fullName evidence="6">PHD-type domain-containing protein</fullName>
    </recommendedName>
</protein>
<evidence type="ECO:0000256" key="3">
    <source>
        <dbReference type="ARBA" id="ARBA00022833"/>
    </source>
</evidence>
<accession>B8BWP7</accession>
<dbReference type="SUPFAM" id="SSF54160">
    <property type="entry name" value="Chromo domain-like"/>
    <property type="match status" value="1"/>
</dbReference>
<reference evidence="7 8" key="2">
    <citation type="journal article" date="2008" name="Nature">
        <title>The Phaeodactylum genome reveals the evolutionary history of diatom genomes.</title>
        <authorList>
            <person name="Bowler C."/>
            <person name="Allen A.E."/>
            <person name="Badger J.H."/>
            <person name="Grimwood J."/>
            <person name="Jabbari K."/>
            <person name="Kuo A."/>
            <person name="Maheswari U."/>
            <person name="Martens C."/>
            <person name="Maumus F."/>
            <person name="Otillar R.P."/>
            <person name="Rayko E."/>
            <person name="Salamov A."/>
            <person name="Vandepoele K."/>
            <person name="Beszteri B."/>
            <person name="Gruber A."/>
            <person name="Heijde M."/>
            <person name="Katinka M."/>
            <person name="Mock T."/>
            <person name="Valentin K."/>
            <person name="Verret F."/>
            <person name="Berges J.A."/>
            <person name="Brownlee C."/>
            <person name="Cadoret J.P."/>
            <person name="Chiovitti A."/>
            <person name="Choi C.J."/>
            <person name="Coesel S."/>
            <person name="De Martino A."/>
            <person name="Detter J.C."/>
            <person name="Durkin C."/>
            <person name="Falciatore A."/>
            <person name="Fournet J."/>
            <person name="Haruta M."/>
            <person name="Huysman M.J."/>
            <person name="Jenkins B.D."/>
            <person name="Jiroutova K."/>
            <person name="Jorgensen R.E."/>
            <person name="Joubert Y."/>
            <person name="Kaplan A."/>
            <person name="Kroger N."/>
            <person name="Kroth P.G."/>
            <person name="La Roche J."/>
            <person name="Lindquist E."/>
            <person name="Lommer M."/>
            <person name="Martin-Jezequel V."/>
            <person name="Lopez P.J."/>
            <person name="Lucas S."/>
            <person name="Mangogna M."/>
            <person name="McGinnis K."/>
            <person name="Medlin L.K."/>
            <person name="Montsant A."/>
            <person name="Oudot-Le Secq M.P."/>
            <person name="Napoli C."/>
            <person name="Obornik M."/>
            <person name="Parker M.S."/>
            <person name="Petit J.L."/>
            <person name="Porcel B.M."/>
            <person name="Poulsen N."/>
            <person name="Robison M."/>
            <person name="Rychlewski L."/>
            <person name="Rynearson T.A."/>
            <person name="Schmutz J."/>
            <person name="Shapiro H."/>
            <person name="Siaut M."/>
            <person name="Stanley M."/>
            <person name="Sussman M.R."/>
            <person name="Taylor A.R."/>
            <person name="Vardi A."/>
            <person name="von Dassow P."/>
            <person name="Vyverman W."/>
            <person name="Willis A."/>
            <person name="Wyrwicz L.S."/>
            <person name="Rokhsar D.S."/>
            <person name="Weissenbach J."/>
            <person name="Armbrust E.V."/>
            <person name="Green B.R."/>
            <person name="Van de Peer Y."/>
            <person name="Grigoriev I.V."/>
        </authorList>
    </citation>
    <scope>NUCLEOTIDE SEQUENCE [LARGE SCALE GENOMIC DNA]</scope>
    <source>
        <strain evidence="7 8">CCMP1335</strain>
    </source>
</reference>
<dbReference type="PaxDb" id="35128-Thaps4045"/>
<dbReference type="Proteomes" id="UP000001449">
    <property type="component" value="Chromosome 3"/>
</dbReference>
<dbReference type="eggNOG" id="ENOG502T7XF">
    <property type="taxonomic scope" value="Eukaryota"/>
</dbReference>
<gene>
    <name evidence="7" type="ORF">THAPSDRAFT_4045</name>
</gene>
<dbReference type="GeneID" id="7443848"/>
<evidence type="ECO:0000313" key="7">
    <source>
        <dbReference type="EMBL" id="EED94073.1"/>
    </source>
</evidence>
<evidence type="ECO:0000256" key="5">
    <source>
        <dbReference type="SAM" id="MobiDB-lite"/>
    </source>
</evidence>
<feature type="region of interest" description="Disordered" evidence="5">
    <location>
        <begin position="117"/>
        <end position="156"/>
    </location>
</feature>
<feature type="compositionally biased region" description="Basic and acidic residues" evidence="5">
    <location>
        <begin position="16"/>
        <end position="34"/>
    </location>
</feature>
<dbReference type="PROSITE" id="PS50016">
    <property type="entry name" value="ZF_PHD_2"/>
    <property type="match status" value="1"/>
</dbReference>
<dbReference type="InParanoid" id="B8BWP7"/>
<dbReference type="InterPro" id="IPR016197">
    <property type="entry name" value="Chromo-like_dom_sf"/>
</dbReference>
<dbReference type="STRING" id="35128.B8BWP7"/>
<dbReference type="SMART" id="SM00249">
    <property type="entry name" value="PHD"/>
    <property type="match status" value="1"/>
</dbReference>
<name>B8BWP7_THAPS</name>
<dbReference type="KEGG" id="tps:THAPSDRAFT_4045"/>
<dbReference type="InterPro" id="IPR019786">
    <property type="entry name" value="Zinc_finger_PHD-type_CS"/>
</dbReference>
<dbReference type="GO" id="GO:0003714">
    <property type="term" value="F:transcription corepressor activity"/>
    <property type="evidence" value="ECO:0000318"/>
    <property type="project" value="GO_Central"/>
</dbReference>
<feature type="compositionally biased region" description="Basic and acidic residues" evidence="5">
    <location>
        <begin position="117"/>
        <end position="128"/>
    </location>
</feature>
<evidence type="ECO:0000256" key="2">
    <source>
        <dbReference type="ARBA" id="ARBA00022771"/>
    </source>
</evidence>
<feature type="region of interest" description="Disordered" evidence="5">
    <location>
        <begin position="449"/>
        <end position="484"/>
    </location>
</feature>
<dbReference type="Pfam" id="PF00628">
    <property type="entry name" value="PHD"/>
    <property type="match status" value="1"/>
</dbReference>
<evidence type="ECO:0000256" key="1">
    <source>
        <dbReference type="ARBA" id="ARBA00022723"/>
    </source>
</evidence>
<evidence type="ECO:0000256" key="4">
    <source>
        <dbReference type="PROSITE-ProRule" id="PRU00146"/>
    </source>
</evidence>
<sequence>MSPTATRVKRTANSPLRRETCNRDDVEVRVEDGRQPSPARHQRVDNSNLELGIALKSEKPGSRGGNQNECAICEDGGKLICCDNCDRVYHATCLRIVDVDTLPDVWHCPKCNVKPQEMEEGKAINEPKSRKRRRDKTDDTVEVASGSRKDPPEASRITESAKHYHAERNTADLNLNTSAVDDAMTSNLIGVEPKVNMPLEILDPDSIWSAGKIIAVSHDGDCTNVKVRYEGWGSEWDEQMPYPNPRLARIFTYTKRVKCLAVALAKKDAPTATIDRNWSAYWPSTVSFRTPHPADGVPEGGEEPTSEAEIHLRLENNLFVEPYAPTLLPSFVQKTMVNGGWWVHSNTLRLWKELDTNDPVSSNKNGCVLRERLLASDKSSTMEYFFGKNFVKAYDTAMKDYYIQGTLPANALYEGSLVNNWYRVQDVGGDAIDGVLYSGAFDSEVNHVNKRRSSTSSRGAPPIPPLMAQPNETSSNLKDGVAPTNLPSPISINDTIYRNEGVRRLHRTNRWLGTMQIAGNDIMLGSFASQSEASEAAKVGLAWAKHEHDTEISSISSISSRTSKHNLPAPHHGHILDIRNVPAEAVVSAFEESRQQTRRQPPFRLCDWVGKQSVNAESMTMPDFAPRKKRKQAAPKKLKALCTIQK</sequence>
<dbReference type="CDD" id="cd20104">
    <property type="entry name" value="MBT_PHF20L1-like"/>
    <property type="match status" value="1"/>
</dbReference>
<dbReference type="EMBL" id="CM000640">
    <property type="protein sequence ID" value="EED94073.1"/>
    <property type="molecule type" value="Genomic_DNA"/>
</dbReference>
<dbReference type="Gene3D" id="3.30.40.10">
    <property type="entry name" value="Zinc/RING finger domain, C3HC4 (zinc finger)"/>
    <property type="match status" value="1"/>
</dbReference>
<dbReference type="InterPro" id="IPR013083">
    <property type="entry name" value="Znf_RING/FYVE/PHD"/>
</dbReference>
<dbReference type="InterPro" id="IPR042163">
    <property type="entry name" value="PHF12"/>
</dbReference>
<dbReference type="InterPro" id="IPR011011">
    <property type="entry name" value="Znf_FYVE_PHD"/>
</dbReference>
<keyword evidence="1" id="KW-0479">Metal-binding</keyword>
<organism evidence="7 8">
    <name type="scientific">Thalassiosira pseudonana</name>
    <name type="common">Marine diatom</name>
    <name type="synonym">Cyclotella nana</name>
    <dbReference type="NCBI Taxonomy" id="35128"/>
    <lineage>
        <taxon>Eukaryota</taxon>
        <taxon>Sar</taxon>
        <taxon>Stramenopiles</taxon>
        <taxon>Ochrophyta</taxon>
        <taxon>Bacillariophyta</taxon>
        <taxon>Coscinodiscophyceae</taxon>
        <taxon>Thalassiosirophycidae</taxon>
        <taxon>Thalassiosirales</taxon>
        <taxon>Thalassiosiraceae</taxon>
        <taxon>Thalassiosira</taxon>
    </lineage>
</organism>